<dbReference type="InterPro" id="IPR024169">
    <property type="entry name" value="SP_NH2Trfase/AEP_transaminase"/>
</dbReference>
<dbReference type="InterPro" id="IPR015422">
    <property type="entry name" value="PyrdxlP-dep_Trfase_small"/>
</dbReference>
<keyword evidence="3" id="KW-0663">Pyridoxal phosphate</keyword>
<gene>
    <name evidence="7" type="ORF">JBF11_08435</name>
</gene>
<dbReference type="SUPFAM" id="SSF53383">
    <property type="entry name" value="PLP-dependent transferases"/>
    <property type="match status" value="1"/>
</dbReference>
<dbReference type="PROSITE" id="PS00595">
    <property type="entry name" value="AA_TRANSFER_CLASS_5"/>
    <property type="match status" value="1"/>
</dbReference>
<comment type="cofactor">
    <cofactor evidence="1 5">
        <name>pyridoxal 5'-phosphate</name>
        <dbReference type="ChEBI" id="CHEBI:597326"/>
    </cofactor>
</comment>
<evidence type="ECO:0000256" key="3">
    <source>
        <dbReference type="ARBA" id="ARBA00022898"/>
    </source>
</evidence>
<keyword evidence="8" id="KW-1185">Reference proteome</keyword>
<dbReference type="GO" id="GO:0008483">
    <property type="term" value="F:transaminase activity"/>
    <property type="evidence" value="ECO:0007669"/>
    <property type="project" value="UniProtKB-KW"/>
</dbReference>
<dbReference type="Pfam" id="PF00266">
    <property type="entry name" value="Aminotran_5"/>
    <property type="match status" value="1"/>
</dbReference>
<organism evidence="7 8">
    <name type="scientific">Taurinivorans muris</name>
    <dbReference type="NCBI Taxonomy" id="2787751"/>
    <lineage>
        <taxon>Bacteria</taxon>
        <taxon>Pseudomonadati</taxon>
        <taxon>Thermodesulfobacteriota</taxon>
        <taxon>Desulfovibrionia</taxon>
        <taxon>Desulfovibrionales</taxon>
        <taxon>Desulfovibrionaceae</taxon>
        <taxon>Taurinivorans</taxon>
    </lineage>
</organism>
<evidence type="ECO:0000256" key="5">
    <source>
        <dbReference type="RuleBase" id="RU004504"/>
    </source>
</evidence>
<dbReference type="RefSeq" id="WP_334315043.1">
    <property type="nucleotide sequence ID" value="NZ_CP065938.1"/>
</dbReference>
<keyword evidence="7" id="KW-0032">Aminotransferase</keyword>
<reference evidence="7" key="1">
    <citation type="submission" date="2020-12" db="EMBL/GenBank/DDBJ databases">
        <title>Taurinivorans muris gen. nov., sp. nov., fundamental and realized metabolic niche of a ubiquitous sulfidogenic bacterium in the murine intestine.</title>
        <authorList>
            <person name="Ye H."/>
            <person name="Hanson B.T."/>
            <person name="Loy A."/>
        </authorList>
    </citation>
    <scope>NUCLEOTIDE SEQUENCE</scope>
    <source>
        <strain evidence="7">LT0009</strain>
    </source>
</reference>
<dbReference type="Gene3D" id="3.90.1150.10">
    <property type="entry name" value="Aspartate Aminotransferase, domain 1"/>
    <property type="match status" value="1"/>
</dbReference>
<dbReference type="Gene3D" id="3.40.640.10">
    <property type="entry name" value="Type I PLP-dependent aspartate aminotransferase-like (Major domain)"/>
    <property type="match status" value="1"/>
</dbReference>
<dbReference type="PANTHER" id="PTHR21152:SF40">
    <property type="entry name" value="ALANINE--GLYOXYLATE AMINOTRANSFERASE"/>
    <property type="match status" value="1"/>
</dbReference>
<name>A0ABY5XZY7_9BACT</name>
<evidence type="ECO:0000259" key="6">
    <source>
        <dbReference type="Pfam" id="PF00266"/>
    </source>
</evidence>
<protein>
    <submittedName>
        <fullName evidence="7">Alanine--glyoxylate aminotransferase family protein</fullName>
    </submittedName>
</protein>
<evidence type="ECO:0000256" key="1">
    <source>
        <dbReference type="ARBA" id="ARBA00001933"/>
    </source>
</evidence>
<dbReference type="InterPro" id="IPR020578">
    <property type="entry name" value="Aminotrans_V_PyrdxlP_BS"/>
</dbReference>
<dbReference type="InterPro" id="IPR015424">
    <property type="entry name" value="PyrdxlP-dep_Trfase"/>
</dbReference>
<accession>A0ABY5XZY7</accession>
<evidence type="ECO:0000256" key="4">
    <source>
        <dbReference type="RuleBase" id="RU004075"/>
    </source>
</evidence>
<dbReference type="Proteomes" id="UP001058120">
    <property type="component" value="Chromosome"/>
</dbReference>
<dbReference type="PANTHER" id="PTHR21152">
    <property type="entry name" value="AMINOTRANSFERASE CLASS V"/>
    <property type="match status" value="1"/>
</dbReference>
<evidence type="ECO:0000313" key="8">
    <source>
        <dbReference type="Proteomes" id="UP001058120"/>
    </source>
</evidence>
<dbReference type="InterPro" id="IPR015421">
    <property type="entry name" value="PyrdxlP-dep_Trfase_major"/>
</dbReference>
<proteinExistence type="inferred from homology"/>
<keyword evidence="7" id="KW-0808">Transferase</keyword>
<evidence type="ECO:0000256" key="2">
    <source>
        <dbReference type="ARBA" id="ARBA00009236"/>
    </source>
</evidence>
<comment type="similarity">
    <text evidence="2 4">Belongs to the class-V pyridoxal-phosphate-dependent aminotransferase family.</text>
</comment>
<sequence length="397" mass="42874">MQNHLRLLTPGPTAIPDRVRLAMAMPMIHHRKPEFKAVLEETRFYLKKLFGTEQEVLPLASSGTGAMTAAVINLFSRGEKILVAQAGKFGERWRSIAQVQGLEIVEIAKPWGEAVLAEDIEAVLKQHADIKGVCIQICETSTGVMHPIHEIAKITRKYDVLLVADGISSVGISPAPMDEWGIDVLLTGSQKGLMVPAGLSLLAFSEKAWKKAEQTETSCFYFNLKAELKNVLKNQTNFSSPVSLIVGLKEALAMIFEDSGHGGCGGLDALYQKHFALAQMTRAGIKAMGLEPFAKTYYAWGLTSVAMPQNVSGSELVGLAAKETGVVIAAGQEPMKDEMIRLAHMGHVDFGDMLAGLYAVARSLPQKPAAFDNAYMSIAMQAYENAPAYPKNGVAGA</sequence>
<evidence type="ECO:0000313" key="7">
    <source>
        <dbReference type="EMBL" id="UWX05463.1"/>
    </source>
</evidence>
<dbReference type="PIRSF" id="PIRSF000524">
    <property type="entry name" value="SPT"/>
    <property type="match status" value="1"/>
</dbReference>
<dbReference type="InterPro" id="IPR000192">
    <property type="entry name" value="Aminotrans_V_dom"/>
</dbReference>
<dbReference type="EMBL" id="CP065938">
    <property type="protein sequence ID" value="UWX05463.1"/>
    <property type="molecule type" value="Genomic_DNA"/>
</dbReference>
<feature type="domain" description="Aminotransferase class V" evidence="6">
    <location>
        <begin position="27"/>
        <end position="335"/>
    </location>
</feature>